<evidence type="ECO:0000313" key="2">
    <source>
        <dbReference type="Proteomes" id="UP000024635"/>
    </source>
</evidence>
<reference evidence="2" key="1">
    <citation type="journal article" date="2015" name="Nat. Genet.">
        <title>The genome and transcriptome of the zoonotic hookworm Ancylostoma ceylanicum identify infection-specific gene families.</title>
        <authorList>
            <person name="Schwarz E.M."/>
            <person name="Hu Y."/>
            <person name="Antoshechkin I."/>
            <person name="Miller M.M."/>
            <person name="Sternberg P.W."/>
            <person name="Aroian R.V."/>
        </authorList>
    </citation>
    <scope>NUCLEOTIDE SEQUENCE</scope>
    <source>
        <strain evidence="2">HY135</strain>
    </source>
</reference>
<dbReference type="AlphaFoldDB" id="A0A016WRM0"/>
<proteinExistence type="predicted"/>
<sequence>MDLHGKHKIPRNCLSGRLRVPRPFNFQTSSRPEWGESALEEWKDFATDLAADAVTQAISSDPNTAPVTTQA</sequence>
<name>A0A016WRM0_9BILA</name>
<dbReference type="Proteomes" id="UP000024635">
    <property type="component" value="Unassembled WGS sequence"/>
</dbReference>
<dbReference type="EMBL" id="JARK01000161">
    <property type="protein sequence ID" value="EYC41648.1"/>
    <property type="molecule type" value="Genomic_DNA"/>
</dbReference>
<gene>
    <name evidence="1" type="primary">Acey_s0561.g3484</name>
    <name evidence="1" type="ORF">Y032_0561g3484</name>
</gene>
<evidence type="ECO:0000313" key="1">
    <source>
        <dbReference type="EMBL" id="EYC41648.1"/>
    </source>
</evidence>
<keyword evidence="2" id="KW-1185">Reference proteome</keyword>
<organism evidence="1 2">
    <name type="scientific">Ancylostoma ceylanicum</name>
    <dbReference type="NCBI Taxonomy" id="53326"/>
    <lineage>
        <taxon>Eukaryota</taxon>
        <taxon>Metazoa</taxon>
        <taxon>Ecdysozoa</taxon>
        <taxon>Nematoda</taxon>
        <taxon>Chromadorea</taxon>
        <taxon>Rhabditida</taxon>
        <taxon>Rhabditina</taxon>
        <taxon>Rhabditomorpha</taxon>
        <taxon>Strongyloidea</taxon>
        <taxon>Ancylostomatidae</taxon>
        <taxon>Ancylostomatinae</taxon>
        <taxon>Ancylostoma</taxon>
    </lineage>
</organism>
<protein>
    <submittedName>
        <fullName evidence="1">Uncharacterized protein</fullName>
    </submittedName>
</protein>
<comment type="caution">
    <text evidence="1">The sequence shown here is derived from an EMBL/GenBank/DDBJ whole genome shotgun (WGS) entry which is preliminary data.</text>
</comment>
<accession>A0A016WRM0</accession>